<keyword evidence="7" id="KW-0238">DNA-binding</keyword>
<keyword evidence="4" id="KW-0808">Transferase</keyword>
<evidence type="ECO:0000259" key="10">
    <source>
        <dbReference type="Pfam" id="PF01555"/>
    </source>
</evidence>
<evidence type="ECO:0000256" key="4">
    <source>
        <dbReference type="ARBA" id="ARBA00022679"/>
    </source>
</evidence>
<reference evidence="12" key="1">
    <citation type="submission" date="2020-05" db="EMBL/GenBank/DDBJ databases">
        <title>Frigoriglobus tundricola gen. nov., sp. nov., a psychrotolerant cellulolytic planctomycete of the family Gemmataceae with two divergent copies of 16S rRNA gene.</title>
        <authorList>
            <person name="Kulichevskaya I.S."/>
            <person name="Ivanova A.A."/>
            <person name="Naumoff D.G."/>
            <person name="Beletsky A.V."/>
            <person name="Rijpstra W.I.C."/>
            <person name="Sinninghe Damste J.S."/>
            <person name="Mardanov A.V."/>
            <person name="Ravin N.V."/>
            <person name="Dedysh S.N."/>
        </authorList>
    </citation>
    <scope>NUCLEOTIDE SEQUENCE [LARGE SCALE GENOMIC DNA]</scope>
    <source>
        <strain evidence="12">PL17</strain>
    </source>
</reference>
<keyword evidence="12" id="KW-1185">Reference proteome</keyword>
<feature type="region of interest" description="Disordered" evidence="9">
    <location>
        <begin position="384"/>
        <end position="407"/>
    </location>
</feature>
<evidence type="ECO:0000256" key="8">
    <source>
        <dbReference type="ARBA" id="ARBA00049120"/>
    </source>
</evidence>
<dbReference type="EC" id="2.1.1.113" evidence="2"/>
<dbReference type="SUPFAM" id="SSF53335">
    <property type="entry name" value="S-adenosyl-L-methionine-dependent methyltransferases"/>
    <property type="match status" value="2"/>
</dbReference>
<dbReference type="GO" id="GO:0009307">
    <property type="term" value="P:DNA restriction-modification system"/>
    <property type="evidence" value="ECO:0007669"/>
    <property type="project" value="UniProtKB-KW"/>
</dbReference>
<keyword evidence="3" id="KW-0489">Methyltransferase</keyword>
<evidence type="ECO:0000313" key="12">
    <source>
        <dbReference type="Proteomes" id="UP000503447"/>
    </source>
</evidence>
<protein>
    <recommendedName>
        <fullName evidence="2">site-specific DNA-methyltransferase (cytosine-N(4)-specific)</fullName>
        <ecNumber evidence="2">2.1.1.113</ecNumber>
    </recommendedName>
</protein>
<accession>A0A6M5YN76</accession>
<dbReference type="InterPro" id="IPR029063">
    <property type="entry name" value="SAM-dependent_MTases_sf"/>
</dbReference>
<comment type="similarity">
    <text evidence="1">Belongs to the N(4)/N(6)-methyltransferase family. N(4) subfamily.</text>
</comment>
<evidence type="ECO:0000256" key="1">
    <source>
        <dbReference type="ARBA" id="ARBA00010203"/>
    </source>
</evidence>
<proteinExistence type="inferred from homology"/>
<evidence type="ECO:0000256" key="6">
    <source>
        <dbReference type="ARBA" id="ARBA00022747"/>
    </source>
</evidence>
<dbReference type="REBASE" id="409541">
    <property type="entry name" value="M.GbaFL17ORF2917P"/>
</dbReference>
<evidence type="ECO:0000313" key="11">
    <source>
        <dbReference type="EMBL" id="QJW95368.1"/>
    </source>
</evidence>
<dbReference type="GO" id="GO:0003677">
    <property type="term" value="F:DNA binding"/>
    <property type="evidence" value="ECO:0007669"/>
    <property type="project" value="UniProtKB-KW"/>
</dbReference>
<dbReference type="EMBL" id="CP053452">
    <property type="protein sequence ID" value="QJW95368.1"/>
    <property type="molecule type" value="Genomic_DNA"/>
</dbReference>
<gene>
    <name evidence="11" type="ORF">FTUN_2917</name>
</gene>
<feature type="domain" description="DNA methylase N-4/N-6" evidence="10">
    <location>
        <begin position="16"/>
        <end position="83"/>
    </location>
</feature>
<name>A0A6M5YN76_9BACT</name>
<evidence type="ECO:0000256" key="5">
    <source>
        <dbReference type="ARBA" id="ARBA00022691"/>
    </source>
</evidence>
<dbReference type="GO" id="GO:0008170">
    <property type="term" value="F:N-methyltransferase activity"/>
    <property type="evidence" value="ECO:0007669"/>
    <property type="project" value="InterPro"/>
</dbReference>
<dbReference type="GO" id="GO:0015667">
    <property type="term" value="F:site-specific DNA-methyltransferase (cytosine-N4-specific) activity"/>
    <property type="evidence" value="ECO:0007669"/>
    <property type="project" value="UniProtKB-EC"/>
</dbReference>
<dbReference type="Gene3D" id="3.40.50.150">
    <property type="entry name" value="Vaccinia Virus protein VP39"/>
    <property type="match status" value="2"/>
</dbReference>
<keyword evidence="5" id="KW-0949">S-adenosyl-L-methionine</keyword>
<dbReference type="PROSITE" id="PS00093">
    <property type="entry name" value="N4_MTASE"/>
    <property type="match status" value="1"/>
</dbReference>
<sequence>MPLDTRTIAQDRLNIGNKARSNLFPWNGQFSPQLIEALLTTYASTGAFVLDPFLGSGTVLHEAGRLGHPAFGSEVNPAAFKMALVYRFLNVKVATRRNAIEEADELLQDILPSSPSLFSPQSKRQAAPIQQAITDAVLSAESPLPKILLESLVVLLNFGDKELTAAGVQKAWGGLRDTLLTLPFSEAAIDLANCDARALPLADASADIVITSPPYVNVFNYHQQYRKSVEALGWNLLEVAKSEIGSNRKNRGNRFLTVIQYCIDMTAVLMELRRACKPSARVVMVMGRESNVRKTRFFNGEIMATLAARSAGYCFASRQERVFQNRFGEKIHEDILHLTPHPITGPLTPPSIIAREVMTAARARAPEESIADLTGALEKLDEIQPSPMYSRDAALSARPSRKKKEVV</sequence>
<dbReference type="Pfam" id="PF01555">
    <property type="entry name" value="N6_N4_Mtase"/>
    <property type="match status" value="1"/>
</dbReference>
<evidence type="ECO:0000256" key="2">
    <source>
        <dbReference type="ARBA" id="ARBA00012185"/>
    </source>
</evidence>
<evidence type="ECO:0000256" key="9">
    <source>
        <dbReference type="SAM" id="MobiDB-lite"/>
    </source>
</evidence>
<evidence type="ECO:0000256" key="3">
    <source>
        <dbReference type="ARBA" id="ARBA00022603"/>
    </source>
</evidence>
<dbReference type="AlphaFoldDB" id="A0A6M5YN76"/>
<evidence type="ECO:0000256" key="7">
    <source>
        <dbReference type="ARBA" id="ARBA00023125"/>
    </source>
</evidence>
<dbReference type="GO" id="GO:0032259">
    <property type="term" value="P:methylation"/>
    <property type="evidence" value="ECO:0007669"/>
    <property type="project" value="UniProtKB-KW"/>
</dbReference>
<comment type="catalytic activity">
    <reaction evidence="8">
        <text>a 2'-deoxycytidine in DNA + S-adenosyl-L-methionine = an N(4)-methyl-2'-deoxycytidine in DNA + S-adenosyl-L-homocysteine + H(+)</text>
        <dbReference type="Rhea" id="RHEA:16857"/>
        <dbReference type="Rhea" id="RHEA-COMP:11369"/>
        <dbReference type="Rhea" id="RHEA-COMP:13674"/>
        <dbReference type="ChEBI" id="CHEBI:15378"/>
        <dbReference type="ChEBI" id="CHEBI:57856"/>
        <dbReference type="ChEBI" id="CHEBI:59789"/>
        <dbReference type="ChEBI" id="CHEBI:85452"/>
        <dbReference type="ChEBI" id="CHEBI:137933"/>
        <dbReference type="EC" id="2.1.1.113"/>
    </reaction>
</comment>
<organism evidence="11 12">
    <name type="scientific">Frigoriglobus tundricola</name>
    <dbReference type="NCBI Taxonomy" id="2774151"/>
    <lineage>
        <taxon>Bacteria</taxon>
        <taxon>Pseudomonadati</taxon>
        <taxon>Planctomycetota</taxon>
        <taxon>Planctomycetia</taxon>
        <taxon>Gemmatales</taxon>
        <taxon>Gemmataceae</taxon>
        <taxon>Frigoriglobus</taxon>
    </lineage>
</organism>
<dbReference type="InterPro" id="IPR017985">
    <property type="entry name" value="MeTrfase_CN4_CS"/>
</dbReference>
<dbReference type="InterPro" id="IPR002941">
    <property type="entry name" value="DNA_methylase_N4/N6"/>
</dbReference>
<keyword evidence="6" id="KW-0680">Restriction system</keyword>
<dbReference type="KEGG" id="ftj:FTUN_2917"/>
<dbReference type="Proteomes" id="UP000503447">
    <property type="component" value="Chromosome"/>
</dbReference>